<feature type="signal peptide" evidence="1">
    <location>
        <begin position="1"/>
        <end position="19"/>
    </location>
</feature>
<dbReference type="EMBL" id="CM007383">
    <property type="protein sequence ID" value="ONK75030.1"/>
    <property type="molecule type" value="Genomic_DNA"/>
</dbReference>
<evidence type="ECO:0008006" key="4">
    <source>
        <dbReference type="Google" id="ProtNLM"/>
    </source>
</evidence>
<keyword evidence="1" id="KW-0732">Signal</keyword>
<dbReference type="AlphaFoldDB" id="A0A5P1FEP6"/>
<name>A0A5P1FEP6_ASPOF</name>
<accession>A0A5P1FEP6</accession>
<reference evidence="3" key="1">
    <citation type="journal article" date="2017" name="Nat. Commun.">
        <title>The asparagus genome sheds light on the origin and evolution of a young Y chromosome.</title>
        <authorList>
            <person name="Harkess A."/>
            <person name="Zhou J."/>
            <person name="Xu C."/>
            <person name="Bowers J.E."/>
            <person name="Van der Hulst R."/>
            <person name="Ayyampalayam S."/>
            <person name="Mercati F."/>
            <person name="Riccardi P."/>
            <person name="McKain M.R."/>
            <person name="Kakrana A."/>
            <person name="Tang H."/>
            <person name="Ray J."/>
            <person name="Groenendijk J."/>
            <person name="Arikit S."/>
            <person name="Mathioni S.M."/>
            <person name="Nakano M."/>
            <person name="Shan H."/>
            <person name="Telgmann-Rauber A."/>
            <person name="Kanno A."/>
            <person name="Yue Z."/>
            <person name="Chen H."/>
            <person name="Li W."/>
            <person name="Chen Y."/>
            <person name="Xu X."/>
            <person name="Zhang Y."/>
            <person name="Luo S."/>
            <person name="Chen H."/>
            <person name="Gao J."/>
            <person name="Mao Z."/>
            <person name="Pires J.C."/>
            <person name="Luo M."/>
            <person name="Kudrna D."/>
            <person name="Wing R.A."/>
            <person name="Meyers B.C."/>
            <person name="Yi K."/>
            <person name="Kong H."/>
            <person name="Lavrijsen P."/>
            <person name="Sunseri F."/>
            <person name="Falavigna A."/>
            <person name="Ye Y."/>
            <person name="Leebens-Mack J.H."/>
            <person name="Chen G."/>
        </authorList>
    </citation>
    <scope>NUCLEOTIDE SEQUENCE [LARGE SCALE GENOMIC DNA]</scope>
    <source>
        <strain evidence="3">cv. DH0086</strain>
    </source>
</reference>
<gene>
    <name evidence="2" type="ORF">A4U43_C03F12600</name>
</gene>
<dbReference type="Gramene" id="ONK75030">
    <property type="protein sequence ID" value="ONK75030"/>
    <property type="gene ID" value="A4U43_C03F12600"/>
</dbReference>
<evidence type="ECO:0000313" key="3">
    <source>
        <dbReference type="Proteomes" id="UP000243459"/>
    </source>
</evidence>
<evidence type="ECO:0000256" key="1">
    <source>
        <dbReference type="SAM" id="SignalP"/>
    </source>
</evidence>
<dbReference type="PANTHER" id="PTHR33985">
    <property type="entry name" value="OS02G0491300 PROTEIN-RELATED"/>
    <property type="match status" value="1"/>
</dbReference>
<proteinExistence type="predicted"/>
<sequence length="161" mass="16963">MASSSSLLFLLSIPLLISASYPLHYERTSVGASQSPSSATSLLSSILSNLGFQELAMVVPSLSSPSTVLSSPFSSSVTLLSSKLSFSMKLKMISPNRCLTVTSTVVGSVNSGSNSTVKIFVDGVEISRPDLFNDGKIVIHGIQGFIAPLSPFSCLFRPLSR</sequence>
<dbReference type="PANTHER" id="PTHR33985:SF2">
    <property type="entry name" value="EXPRESSED PROTEIN"/>
    <property type="match status" value="1"/>
</dbReference>
<protein>
    <recommendedName>
        <fullName evidence="4">FAS1 domain-containing protein</fullName>
    </recommendedName>
</protein>
<evidence type="ECO:0000313" key="2">
    <source>
        <dbReference type="EMBL" id="ONK75030.1"/>
    </source>
</evidence>
<dbReference type="Proteomes" id="UP000243459">
    <property type="component" value="Chromosome 3"/>
</dbReference>
<keyword evidence="3" id="KW-1185">Reference proteome</keyword>
<feature type="chain" id="PRO_5024413201" description="FAS1 domain-containing protein" evidence="1">
    <location>
        <begin position="20"/>
        <end position="161"/>
    </location>
</feature>
<organism evidence="2 3">
    <name type="scientific">Asparagus officinalis</name>
    <name type="common">Garden asparagus</name>
    <dbReference type="NCBI Taxonomy" id="4686"/>
    <lineage>
        <taxon>Eukaryota</taxon>
        <taxon>Viridiplantae</taxon>
        <taxon>Streptophyta</taxon>
        <taxon>Embryophyta</taxon>
        <taxon>Tracheophyta</taxon>
        <taxon>Spermatophyta</taxon>
        <taxon>Magnoliopsida</taxon>
        <taxon>Liliopsida</taxon>
        <taxon>Asparagales</taxon>
        <taxon>Asparagaceae</taxon>
        <taxon>Asparagoideae</taxon>
        <taxon>Asparagus</taxon>
    </lineage>
</organism>
<dbReference type="InterPro" id="IPR052806">
    <property type="entry name" value="Fasciclin-like_AGP"/>
</dbReference>